<reference evidence="1" key="1">
    <citation type="submission" date="2022-10" db="EMBL/GenBank/DDBJ databases">
        <title>Genome Sequence of Xylaria curta.</title>
        <authorList>
            <person name="Buettner E."/>
        </authorList>
    </citation>
    <scope>NUCLEOTIDE SEQUENCE</scope>
    <source>
        <strain evidence="1">Babe10</strain>
    </source>
</reference>
<accession>A0ACC1P685</accession>
<dbReference type="Proteomes" id="UP001143856">
    <property type="component" value="Unassembled WGS sequence"/>
</dbReference>
<proteinExistence type="predicted"/>
<name>A0ACC1P685_9PEZI</name>
<evidence type="ECO:0000313" key="2">
    <source>
        <dbReference type="Proteomes" id="UP001143856"/>
    </source>
</evidence>
<sequence>MAHRVLPFPVAALLSLTECSPTPVTAGSTTTCNTDITSLSWKITDFEWRTGYHRWSYYVGVGPAPPPPPTQFYNCGQAMLRMNITVVGANTSTDTESVVSCVEQTNDAKLANITDMAEYNAGPWGPPPPSPHWFTCDMDHQLFIFPGGVVDPWANANLLTNPTTQIRMDPVRMTLEVGQSWACDNGEPGSRVEVTGIADLPPLTCRGRSNLEPDANFLINSPVMHGPGLGAQVRNGSVCTGLEFFVKAYPQE</sequence>
<keyword evidence="2" id="KW-1185">Reference proteome</keyword>
<evidence type="ECO:0000313" key="1">
    <source>
        <dbReference type="EMBL" id="KAJ2986274.1"/>
    </source>
</evidence>
<dbReference type="EMBL" id="JAPDGR010000971">
    <property type="protein sequence ID" value="KAJ2986274.1"/>
    <property type="molecule type" value="Genomic_DNA"/>
</dbReference>
<gene>
    <name evidence="1" type="ORF">NUW58_g5108</name>
</gene>
<protein>
    <submittedName>
        <fullName evidence="1">Uncharacterized protein</fullName>
    </submittedName>
</protein>
<comment type="caution">
    <text evidence="1">The sequence shown here is derived from an EMBL/GenBank/DDBJ whole genome shotgun (WGS) entry which is preliminary data.</text>
</comment>
<organism evidence="1 2">
    <name type="scientific">Xylaria curta</name>
    <dbReference type="NCBI Taxonomy" id="42375"/>
    <lineage>
        <taxon>Eukaryota</taxon>
        <taxon>Fungi</taxon>
        <taxon>Dikarya</taxon>
        <taxon>Ascomycota</taxon>
        <taxon>Pezizomycotina</taxon>
        <taxon>Sordariomycetes</taxon>
        <taxon>Xylariomycetidae</taxon>
        <taxon>Xylariales</taxon>
        <taxon>Xylariaceae</taxon>
        <taxon>Xylaria</taxon>
    </lineage>
</organism>